<accession>A0AAN8YA24</accession>
<dbReference type="Proteomes" id="UP001371456">
    <property type="component" value="Unassembled WGS sequence"/>
</dbReference>
<keyword evidence="3" id="KW-1185">Reference proteome</keyword>
<protein>
    <submittedName>
        <fullName evidence="2">Uncharacterized protein</fullName>
    </submittedName>
</protein>
<reference evidence="2 3" key="1">
    <citation type="submission" date="2024-02" db="EMBL/GenBank/DDBJ databases">
        <title>de novo genome assembly of Solanum bulbocastanum strain 11H21.</title>
        <authorList>
            <person name="Hosaka A.J."/>
        </authorList>
    </citation>
    <scope>NUCLEOTIDE SEQUENCE [LARGE SCALE GENOMIC DNA]</scope>
    <source>
        <tissue evidence="2">Young leaves</tissue>
    </source>
</reference>
<name>A0AAN8YA24_SOLBU</name>
<organism evidence="2 3">
    <name type="scientific">Solanum bulbocastanum</name>
    <name type="common">Wild potato</name>
    <dbReference type="NCBI Taxonomy" id="147425"/>
    <lineage>
        <taxon>Eukaryota</taxon>
        <taxon>Viridiplantae</taxon>
        <taxon>Streptophyta</taxon>
        <taxon>Embryophyta</taxon>
        <taxon>Tracheophyta</taxon>
        <taxon>Spermatophyta</taxon>
        <taxon>Magnoliopsida</taxon>
        <taxon>eudicotyledons</taxon>
        <taxon>Gunneridae</taxon>
        <taxon>Pentapetalae</taxon>
        <taxon>asterids</taxon>
        <taxon>lamiids</taxon>
        <taxon>Solanales</taxon>
        <taxon>Solanaceae</taxon>
        <taxon>Solanoideae</taxon>
        <taxon>Solaneae</taxon>
        <taxon>Solanum</taxon>
    </lineage>
</organism>
<dbReference type="EMBL" id="JBANQN010000007">
    <property type="protein sequence ID" value="KAK6785319.1"/>
    <property type="molecule type" value="Genomic_DNA"/>
</dbReference>
<feature type="region of interest" description="Disordered" evidence="1">
    <location>
        <begin position="1"/>
        <end position="46"/>
    </location>
</feature>
<comment type="caution">
    <text evidence="2">The sequence shown here is derived from an EMBL/GenBank/DDBJ whole genome shotgun (WGS) entry which is preliminary data.</text>
</comment>
<sequence>MAMESTTQVTGKQKKKGHQASLVQEANSEPNEAAESRIEEITSPRVMIQESIRQPHPSKQKEWDEIVQASSSSSKQLWADEVEAMQEVQRKPSIWKNFDINKVSAAGLQLEFVSPEIHRESAVCQIGIEDISSEIAYRRNSVVCNVLGALPSLF</sequence>
<evidence type="ECO:0000313" key="3">
    <source>
        <dbReference type="Proteomes" id="UP001371456"/>
    </source>
</evidence>
<proteinExistence type="predicted"/>
<evidence type="ECO:0000256" key="1">
    <source>
        <dbReference type="SAM" id="MobiDB-lite"/>
    </source>
</evidence>
<gene>
    <name evidence="2" type="ORF">RDI58_018774</name>
</gene>
<evidence type="ECO:0000313" key="2">
    <source>
        <dbReference type="EMBL" id="KAK6785319.1"/>
    </source>
</evidence>
<dbReference type="AlphaFoldDB" id="A0AAN8YA24"/>
<feature type="compositionally biased region" description="Low complexity" evidence="1">
    <location>
        <begin position="1"/>
        <end position="11"/>
    </location>
</feature>